<accession>A0A319CY08</accession>
<evidence type="ECO:0000256" key="1">
    <source>
        <dbReference type="SAM" id="MobiDB-lite"/>
    </source>
</evidence>
<reference evidence="2 3" key="1">
    <citation type="submission" date="2018-02" db="EMBL/GenBank/DDBJ databases">
        <title>The genomes of Aspergillus section Nigri reveals drivers in fungal speciation.</title>
        <authorList>
            <consortium name="DOE Joint Genome Institute"/>
            <person name="Vesth T.C."/>
            <person name="Nybo J."/>
            <person name="Theobald S."/>
            <person name="Brandl J."/>
            <person name="Frisvad J.C."/>
            <person name="Nielsen K.F."/>
            <person name="Lyhne E.K."/>
            <person name="Kogle M.E."/>
            <person name="Kuo A."/>
            <person name="Riley R."/>
            <person name="Clum A."/>
            <person name="Nolan M."/>
            <person name="Lipzen A."/>
            <person name="Salamov A."/>
            <person name="Henrissat B."/>
            <person name="Wiebenga A."/>
            <person name="De vries R.P."/>
            <person name="Grigoriev I.V."/>
            <person name="Mortensen U.H."/>
            <person name="Andersen M.R."/>
            <person name="Baker S.E."/>
        </authorList>
    </citation>
    <scope>NUCLEOTIDE SEQUENCE [LARGE SCALE GENOMIC DNA]</scope>
    <source>
        <strain evidence="2 3">CBS 707.79</strain>
    </source>
</reference>
<keyword evidence="3" id="KW-1185">Reference proteome</keyword>
<dbReference type="Proteomes" id="UP000247810">
    <property type="component" value="Unassembled WGS sequence"/>
</dbReference>
<feature type="compositionally biased region" description="Basic and acidic residues" evidence="1">
    <location>
        <begin position="169"/>
        <end position="181"/>
    </location>
</feature>
<gene>
    <name evidence="2" type="ORF">BO71DRAFT_487919</name>
</gene>
<dbReference type="OrthoDB" id="5419162at2759"/>
<feature type="compositionally biased region" description="Polar residues" evidence="1">
    <location>
        <begin position="77"/>
        <end position="88"/>
    </location>
</feature>
<feature type="region of interest" description="Disordered" evidence="1">
    <location>
        <begin position="51"/>
        <end position="181"/>
    </location>
</feature>
<sequence>MACSADPKQILKRELSLREYEHLEEWAPEMLKNYTLPKSILQKRALTQHNTVVSPPQDQSPRRSKARKSSLFEEWKSQASESNDTNGVAITPVSKENTIDKAVSPAAEVKATGRQSGDPSAGASSKLQSQDSASSKASNTHYAKPTVAASNRSNIIPAAKVAPKATEQGNKRKAPETQPRQHAEIPVYVAPTGVRFRRDELIKWSNGIKNRKNDLVYFRPSFIEDPWKNMKPVLTTFLERYYQQFDEKDFIMKAACNDCLVNVSFILCGSFSDVLRLSLKGDANYWAHKFYTDGK</sequence>
<evidence type="ECO:0000313" key="2">
    <source>
        <dbReference type="EMBL" id="PYH89461.1"/>
    </source>
</evidence>
<proteinExistence type="predicted"/>
<organism evidence="2 3">
    <name type="scientific">Aspergillus ellipticus CBS 707.79</name>
    <dbReference type="NCBI Taxonomy" id="1448320"/>
    <lineage>
        <taxon>Eukaryota</taxon>
        <taxon>Fungi</taxon>
        <taxon>Dikarya</taxon>
        <taxon>Ascomycota</taxon>
        <taxon>Pezizomycotina</taxon>
        <taxon>Eurotiomycetes</taxon>
        <taxon>Eurotiomycetidae</taxon>
        <taxon>Eurotiales</taxon>
        <taxon>Aspergillaceae</taxon>
        <taxon>Aspergillus</taxon>
        <taxon>Aspergillus subgen. Circumdati</taxon>
    </lineage>
</organism>
<evidence type="ECO:0000313" key="3">
    <source>
        <dbReference type="Proteomes" id="UP000247810"/>
    </source>
</evidence>
<protein>
    <submittedName>
        <fullName evidence="2">Uncharacterized protein</fullName>
    </submittedName>
</protein>
<dbReference type="EMBL" id="KZ826028">
    <property type="protein sequence ID" value="PYH89461.1"/>
    <property type="molecule type" value="Genomic_DNA"/>
</dbReference>
<dbReference type="VEuPathDB" id="FungiDB:BO71DRAFT_487919"/>
<feature type="compositionally biased region" description="Low complexity" evidence="1">
    <location>
        <begin position="123"/>
        <end position="138"/>
    </location>
</feature>
<dbReference type="AlphaFoldDB" id="A0A319CY08"/>
<name>A0A319CY08_9EURO</name>